<reference evidence="2" key="1">
    <citation type="submission" date="2015-07" db="EMBL/GenBank/DDBJ databases">
        <title>Complete Genome of Thermincola ferriacetica strain Z-0001T.</title>
        <authorList>
            <person name="Lusk B."/>
            <person name="Badalamenti J.P."/>
            <person name="Parameswaran P."/>
            <person name="Bond D.R."/>
            <person name="Torres C.I."/>
        </authorList>
    </citation>
    <scope>NUCLEOTIDE SEQUENCE [LARGE SCALE GENOMIC DNA]</scope>
    <source>
        <strain evidence="2">Z-0001</strain>
    </source>
</reference>
<protein>
    <submittedName>
        <fullName evidence="1">Uncharacterized protein</fullName>
    </submittedName>
</protein>
<sequence length="119" mass="13765">MRGVQPARAKNMRKGMVAIEVLITRHAFQRAQVRGVECETIEELRELIKSVHKRARIIKTDRRGKEGVYAAKEVVYAAARKGGKLVVKTIFGTLARYNWERSTRDRQFSRHCRGRRKTA</sequence>
<gene>
    <name evidence="1" type="ORF">Tfer_2765</name>
</gene>
<evidence type="ECO:0000313" key="2">
    <source>
        <dbReference type="Proteomes" id="UP000037175"/>
    </source>
</evidence>
<organism evidence="1 2">
    <name type="scientific">Thermincola ferriacetica</name>
    <dbReference type="NCBI Taxonomy" id="281456"/>
    <lineage>
        <taxon>Bacteria</taxon>
        <taxon>Bacillati</taxon>
        <taxon>Bacillota</taxon>
        <taxon>Clostridia</taxon>
        <taxon>Eubacteriales</taxon>
        <taxon>Thermincolaceae</taxon>
        <taxon>Thermincola</taxon>
    </lineage>
</organism>
<evidence type="ECO:0000313" key="1">
    <source>
        <dbReference type="EMBL" id="KNZ68673.1"/>
    </source>
</evidence>
<dbReference type="Proteomes" id="UP000037175">
    <property type="component" value="Unassembled WGS sequence"/>
</dbReference>
<name>A0A0L6VZU9_9FIRM</name>
<comment type="caution">
    <text evidence="1">The sequence shown here is derived from an EMBL/GenBank/DDBJ whole genome shotgun (WGS) entry which is preliminary data.</text>
</comment>
<dbReference type="RefSeq" id="WP_052218770.1">
    <property type="nucleotide sequence ID" value="NZ_LGTE01000024.1"/>
</dbReference>
<proteinExistence type="predicted"/>
<dbReference type="AlphaFoldDB" id="A0A0L6VZU9"/>
<dbReference type="EMBL" id="LGTE01000024">
    <property type="protein sequence ID" value="KNZ68673.1"/>
    <property type="molecule type" value="Genomic_DNA"/>
</dbReference>
<accession>A0A0L6VZU9</accession>
<keyword evidence="2" id="KW-1185">Reference proteome</keyword>